<dbReference type="InterPro" id="IPR038607">
    <property type="entry name" value="PhoD-like_sf"/>
</dbReference>
<accession>A0ABY6DTG0</accession>
<gene>
    <name evidence="2" type="ORF">N8I74_04875</name>
</gene>
<dbReference type="InterPro" id="IPR029052">
    <property type="entry name" value="Metallo-depent_PP-like"/>
</dbReference>
<organism evidence="2 3">
    <name type="scientific">Chitiniphilus purpureus</name>
    <dbReference type="NCBI Taxonomy" id="2981137"/>
    <lineage>
        <taxon>Bacteria</taxon>
        <taxon>Pseudomonadati</taxon>
        <taxon>Pseudomonadota</taxon>
        <taxon>Betaproteobacteria</taxon>
        <taxon>Neisseriales</taxon>
        <taxon>Chitinibacteraceae</taxon>
        <taxon>Chitiniphilus</taxon>
    </lineage>
</organism>
<dbReference type="InterPro" id="IPR052900">
    <property type="entry name" value="Phospholipid_Metab_Enz"/>
</dbReference>
<dbReference type="Proteomes" id="UP001061302">
    <property type="component" value="Chromosome"/>
</dbReference>
<dbReference type="PANTHER" id="PTHR43606">
    <property type="entry name" value="PHOSPHATASE, PUTATIVE (AFU_ORTHOLOGUE AFUA_6G08710)-RELATED"/>
    <property type="match status" value="1"/>
</dbReference>
<evidence type="ECO:0000313" key="3">
    <source>
        <dbReference type="Proteomes" id="UP001061302"/>
    </source>
</evidence>
<dbReference type="Pfam" id="PF09423">
    <property type="entry name" value="PhoD"/>
    <property type="match status" value="1"/>
</dbReference>
<sequence>MSLTLTPMLAPQHKLRLWAGLLASGRPAQPAWTLGGNPAQPRWLRAWAPVQPGLPSDTPRVWCGVAEFDVAAGSHQVTAHCAGMGDGLTVSTLPGTVGAGAFGELRILLVSCYYRGEDEQGRIARQIAGLKLQPDLTLLMGDQVYLDLPTDRNFPNQPHWLARHFEQAYWNNWQPRHGAFTPGFGEVMRLAPWLGVADDHEFWNNAPHVSPIIQNSWKADGRSNWWNTALNCYRAFQAPAAGHDGQPHAVGDPYTFDIGQLSFFVADTRSRRDADAMQAMDNSALARLEQWVTTSIAQRRTGVIVTGQPLLQARAGRVGKITDYALADYGDYGRWLAALNARAAAGLPTVLLTGDVHYGRVSQVIDDRAGGWPAHTEVIASPTSLVRTLGADDWASINPLADPVWPRHSNGEAPPPWLSGDKRHRIRLRHLQKGDHVALLRFRPRGGALSLQVDYFPLHPDPTHAVPRRVSLDLTPRPF</sequence>
<evidence type="ECO:0000259" key="1">
    <source>
        <dbReference type="Pfam" id="PF09423"/>
    </source>
</evidence>
<reference evidence="2" key="1">
    <citation type="submission" date="2022-10" db="EMBL/GenBank/DDBJ databases">
        <title>Chitiniphilus purpureus sp. nov., a novel chitin-degrading bacterium isolated from crawfish pond sediment.</title>
        <authorList>
            <person name="Li K."/>
        </authorList>
    </citation>
    <scope>NUCLEOTIDE SEQUENCE</scope>
    <source>
        <strain evidence="2">CD1</strain>
    </source>
</reference>
<evidence type="ECO:0000313" key="2">
    <source>
        <dbReference type="EMBL" id="UXY16356.1"/>
    </source>
</evidence>
<dbReference type="Gene3D" id="3.60.21.70">
    <property type="entry name" value="PhoD-like phosphatase"/>
    <property type="match status" value="1"/>
</dbReference>
<proteinExistence type="predicted"/>
<dbReference type="RefSeq" id="WP_263125815.1">
    <property type="nucleotide sequence ID" value="NZ_CP106753.1"/>
</dbReference>
<dbReference type="PANTHER" id="PTHR43606:SF2">
    <property type="entry name" value="ALKALINE PHOSPHATASE FAMILY PROTEIN (AFU_ORTHOLOGUE AFUA_5G03860)"/>
    <property type="match status" value="1"/>
</dbReference>
<keyword evidence="3" id="KW-1185">Reference proteome</keyword>
<protein>
    <submittedName>
        <fullName evidence="2">Alkaline phosphatase D family protein</fullName>
    </submittedName>
</protein>
<dbReference type="EMBL" id="CP106753">
    <property type="protein sequence ID" value="UXY16356.1"/>
    <property type="molecule type" value="Genomic_DNA"/>
</dbReference>
<name>A0ABY6DTG0_9NEIS</name>
<feature type="domain" description="PhoD-like phosphatase metallophosphatase" evidence="1">
    <location>
        <begin position="118"/>
        <end position="384"/>
    </location>
</feature>
<dbReference type="SUPFAM" id="SSF56300">
    <property type="entry name" value="Metallo-dependent phosphatases"/>
    <property type="match status" value="1"/>
</dbReference>
<dbReference type="InterPro" id="IPR018946">
    <property type="entry name" value="PhoD-like_MPP"/>
</dbReference>